<dbReference type="AlphaFoldDB" id="A0A8X7MIJ2"/>
<evidence type="ECO:0000313" key="2">
    <source>
        <dbReference type="EMBL" id="KAE8236703.1"/>
    </source>
</evidence>
<name>A0A8X7MIJ2_9BASI</name>
<sequence>MARTMSDQNEEDEDNLNESRSRSLPTDSARRETPIRPTAFVGILEDTLALNKALAVAYNFQSLRLPGPIPGPAGSEKASASNNNASNPIARLFGFGLSSGPSPSTKLPTNSQHAERYIDLWPIQIASPDLDASHAWDTYTM</sequence>
<feature type="non-terminal residue" evidence="2">
    <location>
        <position position="1"/>
    </location>
</feature>
<comment type="caution">
    <text evidence="2">The sequence shown here is derived from an EMBL/GenBank/DDBJ whole genome shotgun (WGS) entry which is preliminary data.</text>
</comment>
<dbReference type="EMBL" id="LWDE02002823">
    <property type="protein sequence ID" value="KAE8236703.1"/>
    <property type="molecule type" value="Genomic_DNA"/>
</dbReference>
<feature type="region of interest" description="Disordered" evidence="1">
    <location>
        <begin position="1"/>
        <end position="37"/>
    </location>
</feature>
<protein>
    <submittedName>
        <fullName evidence="2">Uncharacterized protein</fullName>
    </submittedName>
</protein>
<evidence type="ECO:0000256" key="1">
    <source>
        <dbReference type="SAM" id="MobiDB-lite"/>
    </source>
</evidence>
<feature type="region of interest" description="Disordered" evidence="1">
    <location>
        <begin position="66"/>
        <end position="85"/>
    </location>
</feature>
<dbReference type="Proteomes" id="UP000077684">
    <property type="component" value="Unassembled WGS sequence"/>
</dbReference>
<organism evidence="2 3">
    <name type="scientific">Tilletia controversa</name>
    <name type="common">dwarf bunt fungus</name>
    <dbReference type="NCBI Taxonomy" id="13291"/>
    <lineage>
        <taxon>Eukaryota</taxon>
        <taxon>Fungi</taxon>
        <taxon>Dikarya</taxon>
        <taxon>Basidiomycota</taxon>
        <taxon>Ustilaginomycotina</taxon>
        <taxon>Exobasidiomycetes</taxon>
        <taxon>Tilletiales</taxon>
        <taxon>Tilletiaceae</taxon>
        <taxon>Tilletia</taxon>
    </lineage>
</organism>
<proteinExistence type="predicted"/>
<accession>A0A8X7MIJ2</accession>
<reference evidence="2" key="1">
    <citation type="submission" date="2016-04" db="EMBL/GenBank/DDBJ databases">
        <authorList>
            <person name="Nguyen H.D."/>
            <person name="Samba Siva P."/>
            <person name="Cullis J."/>
            <person name="Levesque C.A."/>
            <person name="Hambleton S."/>
        </authorList>
    </citation>
    <scope>NUCLEOTIDE SEQUENCE</scope>
    <source>
        <strain evidence="2">DAOMC 236426</strain>
    </source>
</reference>
<evidence type="ECO:0000313" key="3">
    <source>
        <dbReference type="Proteomes" id="UP000077684"/>
    </source>
</evidence>
<reference evidence="2" key="2">
    <citation type="journal article" date="2019" name="IMA Fungus">
        <title>Genome sequencing and comparison of five Tilletia species to identify candidate genes for the detection of regulated species infecting wheat.</title>
        <authorList>
            <person name="Nguyen H.D.T."/>
            <person name="Sultana T."/>
            <person name="Kesanakurti P."/>
            <person name="Hambleton S."/>
        </authorList>
    </citation>
    <scope>NUCLEOTIDE SEQUENCE</scope>
    <source>
        <strain evidence="2">DAOMC 236426</strain>
    </source>
</reference>
<gene>
    <name evidence="2" type="ORF">A4X06_0g9462</name>
</gene>
<keyword evidence="3" id="KW-1185">Reference proteome</keyword>